<dbReference type="Proteomes" id="UP001165121">
    <property type="component" value="Unassembled WGS sequence"/>
</dbReference>
<keyword evidence="1" id="KW-0813">Transport</keyword>
<organism evidence="2 3">
    <name type="scientific">Phytophthora fragariaefolia</name>
    <dbReference type="NCBI Taxonomy" id="1490495"/>
    <lineage>
        <taxon>Eukaryota</taxon>
        <taxon>Sar</taxon>
        <taxon>Stramenopiles</taxon>
        <taxon>Oomycota</taxon>
        <taxon>Peronosporomycetes</taxon>
        <taxon>Peronosporales</taxon>
        <taxon>Peronosporaceae</taxon>
        <taxon>Phytophthora</taxon>
    </lineage>
</organism>
<dbReference type="AlphaFoldDB" id="A0A9W6YQY5"/>
<dbReference type="EMBL" id="BSXT01019018">
    <property type="protein sequence ID" value="GMG17486.1"/>
    <property type="molecule type" value="Genomic_DNA"/>
</dbReference>
<protein>
    <submittedName>
        <fullName evidence="2">Unnamed protein product</fullName>
    </submittedName>
</protein>
<keyword evidence="3" id="KW-1185">Reference proteome</keyword>
<dbReference type="PANTHER" id="PTHR19241">
    <property type="entry name" value="ATP-BINDING CASSETTE TRANSPORTER"/>
    <property type="match status" value="1"/>
</dbReference>
<comment type="caution">
    <text evidence="2">The sequence shown here is derived from an EMBL/GenBank/DDBJ whole genome shotgun (WGS) entry which is preliminary data.</text>
</comment>
<gene>
    <name evidence="2" type="ORF">Pfra01_003017900</name>
</gene>
<evidence type="ECO:0000313" key="2">
    <source>
        <dbReference type="EMBL" id="GMG17486.1"/>
    </source>
</evidence>
<evidence type="ECO:0000256" key="1">
    <source>
        <dbReference type="ARBA" id="ARBA00022448"/>
    </source>
</evidence>
<dbReference type="OrthoDB" id="66620at2759"/>
<sequence length="73" mass="7964">MARGVFGGECKRRATGEKVFGSKHDVVTDEISTGIDSAATFDIIPSQRRIAKTHHKTLTVSLLQSSPEEFCTI</sequence>
<accession>A0A9W6YQY5</accession>
<reference evidence="2" key="1">
    <citation type="submission" date="2023-04" db="EMBL/GenBank/DDBJ databases">
        <title>Phytophthora fragariaefolia NBRC 109709.</title>
        <authorList>
            <person name="Ichikawa N."/>
            <person name="Sato H."/>
            <person name="Tonouchi N."/>
        </authorList>
    </citation>
    <scope>NUCLEOTIDE SEQUENCE</scope>
    <source>
        <strain evidence="2">NBRC 109709</strain>
    </source>
</reference>
<evidence type="ECO:0000313" key="3">
    <source>
        <dbReference type="Proteomes" id="UP001165121"/>
    </source>
</evidence>
<proteinExistence type="predicted"/>
<name>A0A9W6YQY5_9STRA</name>